<evidence type="ECO:0000313" key="3">
    <source>
        <dbReference type="Proteomes" id="UP000597761"/>
    </source>
</evidence>
<reference evidence="3" key="1">
    <citation type="journal article" date="2019" name="Int. J. Syst. Evol. Microbiol.">
        <title>The Global Catalogue of Microorganisms (GCM) 10K type strain sequencing project: providing services to taxonomists for standard genome sequencing and annotation.</title>
        <authorList>
            <consortium name="The Broad Institute Genomics Platform"/>
            <consortium name="The Broad Institute Genome Sequencing Center for Infectious Disease"/>
            <person name="Wu L."/>
            <person name="Ma J."/>
        </authorList>
    </citation>
    <scope>NUCLEOTIDE SEQUENCE [LARGE SCALE GENOMIC DNA]</scope>
    <source>
        <strain evidence="3">CGMCC 1.15480</strain>
    </source>
</reference>
<proteinExistence type="predicted"/>
<evidence type="ECO:0000256" key="1">
    <source>
        <dbReference type="SAM" id="MobiDB-lite"/>
    </source>
</evidence>
<sequence>MTDVGTGERSAPRLAVVVVNYGSSALLDRNLRVVADQCPDAVVVVVDNPTTQRERDAVRGLVDRQGWVGVYPETNLGFGSGMNVGVAAARAAGATEFLLLNPDATIRGADVELLRAAVHRRPMLLVSPLVRRPDGTTWFAGSDLYLRSGLMRSRRRRRTDRGPVREWLSGACLLIGASLWDAVGGFRDDYFLYWEDVDLSHRVVAAGGALAVVEAAEALHDEGGTHRDDGQVGKSATYYYWNALNRLRYATDHLSPGARLRWLALAPWAARDLLLQGGRRQLLRPRTPVSAVVRGTVAGAALVLRSLVPSRPARGVAGPGAAAPAAGAAEAPVTEPVD</sequence>
<gene>
    <name evidence="2" type="ORF">GCM10011512_28370</name>
</gene>
<dbReference type="PANTHER" id="PTHR43179:SF7">
    <property type="entry name" value="RHAMNOSYLTRANSFERASE WBBL"/>
    <property type="match status" value="1"/>
</dbReference>
<keyword evidence="3" id="KW-1185">Reference proteome</keyword>
<protein>
    <recommendedName>
        <fullName evidence="4">Glycosyltransferase 2-like domain-containing protein</fullName>
    </recommendedName>
</protein>
<dbReference type="SUPFAM" id="SSF53448">
    <property type="entry name" value="Nucleotide-diphospho-sugar transferases"/>
    <property type="match status" value="1"/>
</dbReference>
<dbReference type="Pfam" id="PF13641">
    <property type="entry name" value="Glyco_tranf_2_3"/>
    <property type="match status" value="1"/>
</dbReference>
<organism evidence="2 3">
    <name type="scientific">Tersicoccus solisilvae</name>
    <dbReference type="NCBI Taxonomy" id="1882339"/>
    <lineage>
        <taxon>Bacteria</taxon>
        <taxon>Bacillati</taxon>
        <taxon>Actinomycetota</taxon>
        <taxon>Actinomycetes</taxon>
        <taxon>Micrococcales</taxon>
        <taxon>Micrococcaceae</taxon>
        <taxon>Tersicoccus</taxon>
    </lineage>
</organism>
<evidence type="ECO:0000313" key="2">
    <source>
        <dbReference type="EMBL" id="GGC99812.1"/>
    </source>
</evidence>
<dbReference type="RefSeq" id="WP_229660069.1">
    <property type="nucleotide sequence ID" value="NZ_BMJI01000027.1"/>
</dbReference>
<dbReference type="EMBL" id="BMJI01000027">
    <property type="protein sequence ID" value="GGC99812.1"/>
    <property type="molecule type" value="Genomic_DNA"/>
</dbReference>
<evidence type="ECO:0008006" key="4">
    <source>
        <dbReference type="Google" id="ProtNLM"/>
    </source>
</evidence>
<dbReference type="InterPro" id="IPR029044">
    <property type="entry name" value="Nucleotide-diphossugar_trans"/>
</dbReference>
<comment type="caution">
    <text evidence="2">The sequence shown here is derived from an EMBL/GenBank/DDBJ whole genome shotgun (WGS) entry which is preliminary data.</text>
</comment>
<accession>A0ABQ1PMH5</accession>
<dbReference type="Proteomes" id="UP000597761">
    <property type="component" value="Unassembled WGS sequence"/>
</dbReference>
<feature type="region of interest" description="Disordered" evidence="1">
    <location>
        <begin position="315"/>
        <end position="338"/>
    </location>
</feature>
<name>A0ABQ1PMH5_9MICC</name>
<dbReference type="PANTHER" id="PTHR43179">
    <property type="entry name" value="RHAMNOSYLTRANSFERASE WBBL"/>
    <property type="match status" value="1"/>
</dbReference>
<dbReference type="Gene3D" id="3.90.550.10">
    <property type="entry name" value="Spore Coat Polysaccharide Biosynthesis Protein SpsA, Chain A"/>
    <property type="match status" value="1"/>
</dbReference>